<gene>
    <name evidence="1" type="ORF">BOP93_04955</name>
</gene>
<evidence type="ECO:0000313" key="1">
    <source>
        <dbReference type="EMBL" id="AUZ44957.1"/>
    </source>
</evidence>
<dbReference type="AlphaFoldDB" id="A0A2L0RS42"/>
<dbReference type="EMBL" id="CP018049">
    <property type="protein sequence ID" value="AUZ44957.1"/>
    <property type="molecule type" value="Genomic_DNA"/>
</dbReference>
<name>A0A2L0RS42_9PSED</name>
<organism evidence="1 2">
    <name type="scientific">Pseudomonas orientalis</name>
    <dbReference type="NCBI Taxonomy" id="76758"/>
    <lineage>
        <taxon>Bacteria</taxon>
        <taxon>Pseudomonadati</taxon>
        <taxon>Pseudomonadota</taxon>
        <taxon>Gammaproteobacteria</taxon>
        <taxon>Pseudomonadales</taxon>
        <taxon>Pseudomonadaceae</taxon>
        <taxon>Pseudomonas</taxon>
    </lineage>
</organism>
<evidence type="ECO:0000313" key="2">
    <source>
        <dbReference type="Proteomes" id="UP000239888"/>
    </source>
</evidence>
<accession>A0A2L0RS42</accession>
<sequence>MKLEINENLSHFNMCKVVLGDSWVFKFSYRNIEYYLDFSDVRVKKNHGYLVCRIDGEAVEYDLLMWLTLYFGESATDPYAVTNSTCSFVRGDLYFKYEDFIKYIKKVEVRPLKSNSKWKNNYIHKALANYCLGVQMADLYMPYTIGLFALSIECLANAALDVRGKYSTLGNKGYKKIINKAFKYKNNDPERRAIIKANIKFIDQEIDVISHVRNAFYGHGLIYDVEHRRKLSLCLSEWMVKHGFERKRGKRKWFRDELLERSLEVSKFSMFKLAQNVSRLLFGYYLGVSDKMPFTEYDFQFRNAPWDVIEYGHPERVS</sequence>
<dbReference type="KEGG" id="poi:BOP93_04955"/>
<protein>
    <submittedName>
        <fullName evidence="1">Uncharacterized protein</fullName>
    </submittedName>
</protein>
<dbReference type="RefSeq" id="WP_104501779.1">
    <property type="nucleotide sequence ID" value="NZ_CP018049.1"/>
</dbReference>
<reference evidence="1 2" key="1">
    <citation type="journal article" date="2018" name="Front. Microbiol.">
        <title>Pseudomonas orientalis F9: A Potent Antagonist against Phytopathogens with Phytotoxic Effect in the Apple Flower.</title>
        <authorList>
            <person name="Zengerer V."/>
            <person name="Schmid M."/>
            <person name="Bieri M."/>
            <person name="Muller D.C."/>
            <person name="Remus-Emsermann M.N.P."/>
            <person name="Ahrens C.H."/>
            <person name="Pelludat C."/>
        </authorList>
    </citation>
    <scope>NUCLEOTIDE SEQUENCE [LARGE SCALE GENOMIC DNA]</scope>
    <source>
        <strain evidence="1 2">F9</strain>
    </source>
</reference>
<dbReference type="Proteomes" id="UP000239888">
    <property type="component" value="Chromosome"/>
</dbReference>
<proteinExistence type="predicted"/>